<evidence type="ECO:0000313" key="1">
    <source>
        <dbReference type="EMBL" id="MFG6414523.1"/>
    </source>
</evidence>
<protein>
    <recommendedName>
        <fullName evidence="3">YqjK-like protein</fullName>
    </recommendedName>
</protein>
<accession>A0ABW7EM34</accession>
<proteinExistence type="predicted"/>
<evidence type="ECO:0008006" key="3">
    <source>
        <dbReference type="Google" id="ProtNLM"/>
    </source>
</evidence>
<gene>
    <name evidence="1" type="ORF">ACG02S_11520</name>
</gene>
<organism evidence="1 2">
    <name type="scientific">Pelomonas dachongensis</name>
    <dbReference type="NCBI Taxonomy" id="3299029"/>
    <lineage>
        <taxon>Bacteria</taxon>
        <taxon>Pseudomonadati</taxon>
        <taxon>Pseudomonadota</taxon>
        <taxon>Betaproteobacteria</taxon>
        <taxon>Burkholderiales</taxon>
        <taxon>Sphaerotilaceae</taxon>
        <taxon>Roseateles</taxon>
    </lineage>
</organism>
<comment type="caution">
    <text evidence="1">The sequence shown here is derived from an EMBL/GenBank/DDBJ whole genome shotgun (WGS) entry which is preliminary data.</text>
</comment>
<dbReference type="EMBL" id="JBIGHY010000003">
    <property type="protein sequence ID" value="MFG6414523.1"/>
    <property type="molecule type" value="Genomic_DNA"/>
</dbReference>
<name>A0ABW7EM34_9BURK</name>
<keyword evidence="2" id="KW-1185">Reference proteome</keyword>
<dbReference type="RefSeq" id="WP_394470594.1">
    <property type="nucleotide sequence ID" value="NZ_JBIGHY010000003.1"/>
</dbReference>
<evidence type="ECO:0000313" key="2">
    <source>
        <dbReference type="Proteomes" id="UP001606300"/>
    </source>
</evidence>
<reference evidence="1 2" key="1">
    <citation type="submission" date="2024-09" db="EMBL/GenBank/DDBJ databases">
        <title>Novel species of the genus Pelomonas and Roseateles isolated from streams.</title>
        <authorList>
            <person name="Lu H."/>
        </authorList>
    </citation>
    <scope>NUCLEOTIDE SEQUENCE [LARGE SCALE GENOMIC DNA]</scope>
    <source>
        <strain evidence="1 2">DC23W</strain>
    </source>
</reference>
<dbReference type="Proteomes" id="UP001606300">
    <property type="component" value="Unassembled WGS sequence"/>
</dbReference>
<sequence>MIPRLPQVAEQRARRKDDLLLASHVLRDQVGLAGRDLGQRADRWGHRVQTVRRWLSDPFVVAAVGGGAALFAASPPTRRGRFWRTAQWALMMWQAYRSRR</sequence>